<comment type="pathway">
    <text evidence="4">Pyrimidine metabolism; UMP biosynthesis via de novo pathway; orotate from (S)-dihydroorotate (quinone route): step 1/1.</text>
</comment>
<evidence type="ECO:0000256" key="12">
    <source>
        <dbReference type="ARBA" id="ARBA00023136"/>
    </source>
</evidence>
<dbReference type="GO" id="GO:0106430">
    <property type="term" value="F:dihydroorotate dehydrogenase (quinone) activity"/>
    <property type="evidence" value="ECO:0007669"/>
    <property type="project" value="UniProtKB-EC"/>
</dbReference>
<evidence type="ECO:0000256" key="4">
    <source>
        <dbReference type="ARBA" id="ARBA00005161"/>
    </source>
</evidence>
<evidence type="ECO:0000256" key="10">
    <source>
        <dbReference type="ARBA" id="ARBA00022975"/>
    </source>
</evidence>
<dbReference type="NCBIfam" id="NF003645">
    <property type="entry name" value="PRK05286.1-2"/>
    <property type="match status" value="1"/>
</dbReference>
<dbReference type="STRING" id="1122213.GCA_000423365_00573"/>
<evidence type="ECO:0000256" key="11">
    <source>
        <dbReference type="ARBA" id="ARBA00023002"/>
    </source>
</evidence>
<dbReference type="InterPro" id="IPR050074">
    <property type="entry name" value="DHO_dehydrogenase"/>
</dbReference>
<name>A0A2R4MHS0_9HYPH</name>
<dbReference type="Proteomes" id="UP000258927">
    <property type="component" value="Chromosome"/>
</dbReference>
<evidence type="ECO:0000259" key="15">
    <source>
        <dbReference type="Pfam" id="PF01180"/>
    </source>
</evidence>
<keyword evidence="12" id="KW-0472">Membrane</keyword>
<accession>A0A2R4MHS0</accession>
<dbReference type="GO" id="GO:0006207">
    <property type="term" value="P:'de novo' pyrimidine nucleobase biosynthetic process"/>
    <property type="evidence" value="ECO:0007669"/>
    <property type="project" value="UniProtKB-UniRule"/>
</dbReference>
<keyword evidence="9" id="KW-0288">FMN</keyword>
<evidence type="ECO:0000313" key="16">
    <source>
        <dbReference type="EMBL" id="AVX05439.1"/>
    </source>
</evidence>
<dbReference type="AlphaFoldDB" id="A0A2R4MHS0"/>
<dbReference type="SUPFAM" id="SSF51395">
    <property type="entry name" value="FMN-linked oxidoreductases"/>
    <property type="match status" value="1"/>
</dbReference>
<sequence length="370" mass="40277">MKSYISKFLNNPLVQNLTRDALLKMDPEQAHRTTISALKLGAVPEQEDVDPACLTTSIAGLELKNPVGMAAGFDKNAEVPNQLMQIGFGFVEVGTITPRAQEGNPKPRLFRLPEHMGVINRMGFNNEGHEAAFERLTRNKQPGTTIGINVGANKDSEDFVADYVEGVKRFAPIADYLTANISSPNTPGLRNLQSKEALKRLLTEVLAERSRASVRVPVFLKLAPDLNETEMDEITAVIETLDLDGLIISNTTIRRDLVEGAENADEAGGLSGRPLFNFSTQRLAQMRQRVGKDMPIIGVGGIYSAESALAKIEAGADAVQLYSALVFGGMELMTSIKKGLVSEMMRHSYKSVSEISGNKTDDWASGKLEI</sequence>
<gene>
    <name evidence="16" type="ORF">MXMO3_02931</name>
</gene>
<dbReference type="RefSeq" id="WP_117396330.1">
    <property type="nucleotide sequence ID" value="NZ_CP021330.1"/>
</dbReference>
<dbReference type="InterPro" id="IPR001295">
    <property type="entry name" value="Dihydroorotate_DH_CS"/>
</dbReference>
<dbReference type="UniPathway" id="UPA00070">
    <property type="reaction ID" value="UER00946"/>
</dbReference>
<dbReference type="NCBIfam" id="NF003652">
    <property type="entry name" value="PRK05286.2-5"/>
    <property type="match status" value="1"/>
</dbReference>
<evidence type="ECO:0000256" key="6">
    <source>
        <dbReference type="ARBA" id="ARBA00012791"/>
    </source>
</evidence>
<reference evidence="16 17" key="1">
    <citation type="submission" date="2017-05" db="EMBL/GenBank/DDBJ databases">
        <title>Genome Analysis of Maritalea myrionectae HL2708#5.</title>
        <authorList>
            <consortium name="Cotde Inc.-PKNU"/>
            <person name="Jang D."/>
            <person name="Oh H.-M."/>
        </authorList>
    </citation>
    <scope>NUCLEOTIDE SEQUENCE [LARGE SCALE GENOMIC DNA]</scope>
    <source>
        <strain evidence="16 17">HL2708#5</strain>
    </source>
</reference>
<evidence type="ECO:0000256" key="9">
    <source>
        <dbReference type="ARBA" id="ARBA00022643"/>
    </source>
</evidence>
<dbReference type="CDD" id="cd04738">
    <property type="entry name" value="DHOD_2_like"/>
    <property type="match status" value="1"/>
</dbReference>
<dbReference type="InterPro" id="IPR005719">
    <property type="entry name" value="Dihydroorotate_DH_2"/>
</dbReference>
<dbReference type="KEGG" id="mmyr:MXMO3_02931"/>
<dbReference type="PANTHER" id="PTHR48109">
    <property type="entry name" value="DIHYDROOROTATE DEHYDROGENASE (QUINONE), MITOCHONDRIAL-RELATED"/>
    <property type="match status" value="1"/>
</dbReference>
<comment type="similarity">
    <text evidence="5">Belongs to the dihydroorotate dehydrogenase family. Type 2 subfamily.</text>
</comment>
<dbReference type="EMBL" id="CP021330">
    <property type="protein sequence ID" value="AVX05439.1"/>
    <property type="molecule type" value="Genomic_DNA"/>
</dbReference>
<dbReference type="PROSITE" id="PS00911">
    <property type="entry name" value="DHODEHASE_1"/>
    <property type="match status" value="1"/>
</dbReference>
<comment type="subcellular location">
    <subcellularLocation>
        <location evidence="3">Membrane</location>
    </subcellularLocation>
</comment>
<evidence type="ECO:0000256" key="8">
    <source>
        <dbReference type="ARBA" id="ARBA00022630"/>
    </source>
</evidence>
<dbReference type="GO" id="GO:0044205">
    <property type="term" value="P:'de novo' UMP biosynthetic process"/>
    <property type="evidence" value="ECO:0007669"/>
    <property type="project" value="UniProtKB-UniPathway"/>
</dbReference>
<evidence type="ECO:0000256" key="7">
    <source>
        <dbReference type="ARBA" id="ARBA00018366"/>
    </source>
</evidence>
<dbReference type="Pfam" id="PF01180">
    <property type="entry name" value="DHO_dh"/>
    <property type="match status" value="1"/>
</dbReference>
<evidence type="ECO:0000256" key="3">
    <source>
        <dbReference type="ARBA" id="ARBA00004370"/>
    </source>
</evidence>
<comment type="cofactor">
    <cofactor evidence="1">
        <name>FMN</name>
        <dbReference type="ChEBI" id="CHEBI:58210"/>
    </cofactor>
</comment>
<dbReference type="PROSITE" id="PS00912">
    <property type="entry name" value="DHODEHASE_2"/>
    <property type="match status" value="1"/>
</dbReference>
<feature type="domain" description="Dihydroorotate dehydrogenase catalytic" evidence="15">
    <location>
        <begin position="54"/>
        <end position="344"/>
    </location>
</feature>
<dbReference type="PANTHER" id="PTHR48109:SF4">
    <property type="entry name" value="DIHYDROOROTATE DEHYDROGENASE (QUINONE), MITOCHONDRIAL"/>
    <property type="match status" value="1"/>
</dbReference>
<keyword evidence="17" id="KW-1185">Reference proteome</keyword>
<keyword evidence="8" id="KW-0285">Flavoprotein</keyword>
<dbReference type="GO" id="GO:0005737">
    <property type="term" value="C:cytoplasm"/>
    <property type="evidence" value="ECO:0007669"/>
    <property type="project" value="InterPro"/>
</dbReference>
<dbReference type="InterPro" id="IPR013785">
    <property type="entry name" value="Aldolase_TIM"/>
</dbReference>
<dbReference type="EC" id="1.3.5.2" evidence="6 14"/>
<evidence type="ECO:0000313" key="17">
    <source>
        <dbReference type="Proteomes" id="UP000258927"/>
    </source>
</evidence>
<protein>
    <recommendedName>
        <fullName evidence="7 14">Dihydroorotate dehydrogenase (quinone)</fullName>
        <ecNumber evidence="6 14">1.3.5.2</ecNumber>
    </recommendedName>
</protein>
<dbReference type="NCBIfam" id="TIGR01036">
    <property type="entry name" value="pyrD_sub2"/>
    <property type="match status" value="1"/>
</dbReference>
<keyword evidence="10" id="KW-0665">Pyrimidine biosynthesis</keyword>
<dbReference type="Gene3D" id="3.20.20.70">
    <property type="entry name" value="Aldolase class I"/>
    <property type="match status" value="1"/>
</dbReference>
<comment type="function">
    <text evidence="2">Catalyzes the conversion of dihydroorotate to orotate with quinone as electron acceptor.</text>
</comment>
<dbReference type="InterPro" id="IPR005720">
    <property type="entry name" value="Dihydroorotate_DH_cat"/>
</dbReference>
<dbReference type="GO" id="GO:0016020">
    <property type="term" value="C:membrane"/>
    <property type="evidence" value="ECO:0007669"/>
    <property type="project" value="UniProtKB-SubCell"/>
</dbReference>
<evidence type="ECO:0000256" key="1">
    <source>
        <dbReference type="ARBA" id="ARBA00001917"/>
    </source>
</evidence>
<organism evidence="16 17">
    <name type="scientific">Maritalea myrionectae</name>
    <dbReference type="NCBI Taxonomy" id="454601"/>
    <lineage>
        <taxon>Bacteria</taxon>
        <taxon>Pseudomonadati</taxon>
        <taxon>Pseudomonadota</taxon>
        <taxon>Alphaproteobacteria</taxon>
        <taxon>Hyphomicrobiales</taxon>
        <taxon>Devosiaceae</taxon>
        <taxon>Maritalea</taxon>
    </lineage>
</organism>
<evidence type="ECO:0000256" key="5">
    <source>
        <dbReference type="ARBA" id="ARBA00005359"/>
    </source>
</evidence>
<evidence type="ECO:0000256" key="2">
    <source>
        <dbReference type="ARBA" id="ARBA00003125"/>
    </source>
</evidence>
<proteinExistence type="inferred from homology"/>
<evidence type="ECO:0000256" key="14">
    <source>
        <dbReference type="NCBIfam" id="TIGR01036"/>
    </source>
</evidence>
<comment type="catalytic activity">
    <reaction evidence="13">
        <text>(S)-dihydroorotate + a quinone = orotate + a quinol</text>
        <dbReference type="Rhea" id="RHEA:30187"/>
        <dbReference type="ChEBI" id="CHEBI:24646"/>
        <dbReference type="ChEBI" id="CHEBI:30839"/>
        <dbReference type="ChEBI" id="CHEBI:30864"/>
        <dbReference type="ChEBI" id="CHEBI:132124"/>
        <dbReference type="EC" id="1.3.5.2"/>
    </reaction>
</comment>
<evidence type="ECO:0000256" key="13">
    <source>
        <dbReference type="ARBA" id="ARBA00048639"/>
    </source>
</evidence>
<keyword evidence="11" id="KW-0560">Oxidoreductase</keyword>